<feature type="region of interest" description="Disordered" evidence="1">
    <location>
        <begin position="1"/>
        <end position="26"/>
    </location>
</feature>
<gene>
    <name evidence="2" type="primary">H0515C11.5</name>
</gene>
<dbReference type="AlphaFoldDB" id="Q01MI6"/>
<feature type="compositionally biased region" description="Low complexity" evidence="1">
    <location>
        <begin position="1"/>
        <end position="16"/>
    </location>
</feature>
<accession>Q01MI6</accession>
<proteinExistence type="predicted"/>
<feature type="compositionally biased region" description="Pro residues" evidence="1">
    <location>
        <begin position="17"/>
        <end position="26"/>
    </location>
</feature>
<reference evidence="2" key="1">
    <citation type="journal article" date="2002" name="Nature">
        <title>Sequence and analysis of rice chromosome 4.</title>
        <authorList>
            <person name="Feng Q."/>
            <person name="Zhang Y."/>
            <person name="Hao P."/>
            <person name="Wang S."/>
            <person name="Fu G."/>
            <person name="Huang Y."/>
            <person name="Li Y."/>
            <person name="Zhu J."/>
            <person name="Liu Y."/>
            <person name="Hu X."/>
            <person name="Jia P."/>
            <person name="Zhang Y."/>
            <person name="Zhao Q."/>
            <person name="Ying K."/>
            <person name="Yu S."/>
            <person name="Tang Y."/>
            <person name="Weng Q."/>
            <person name="Zhang L."/>
            <person name="Lu Y."/>
            <person name="Mu J."/>
            <person name="Lu Y."/>
            <person name="Zhang L.S."/>
            <person name="Yu Z."/>
            <person name="Fan D."/>
            <person name="Liu X."/>
            <person name="Lu T."/>
            <person name="Li C."/>
            <person name="Wu Y."/>
            <person name="Sun T."/>
            <person name="Lei H."/>
            <person name="Li T."/>
            <person name="Hu H."/>
            <person name="Guan J."/>
            <person name="Wu M."/>
            <person name="Zhang R."/>
            <person name="Zhou B."/>
            <person name="Chen Z."/>
            <person name="Chen L."/>
            <person name="Jin Z."/>
            <person name="Wang R."/>
            <person name="Yin H."/>
            <person name="Cai Z."/>
            <person name="Ren S."/>
            <person name="Lv G."/>
            <person name="Gu W."/>
            <person name="Zhu G."/>
            <person name="Tu Y."/>
            <person name="Jia J."/>
            <person name="Zhang Y."/>
            <person name="Chen J."/>
            <person name="Kang H."/>
            <person name="Chen X."/>
            <person name="Shao C."/>
            <person name="Sun Y."/>
            <person name="Hu Q."/>
            <person name="Zhang X."/>
            <person name="Zhang W."/>
            <person name="Wang L."/>
            <person name="Ding C."/>
            <person name="Sheng H."/>
            <person name="Gu J."/>
            <person name="Chen S."/>
            <person name="Ni L."/>
            <person name="Zhu F."/>
            <person name="Chen W."/>
            <person name="Lan L."/>
            <person name="Lai Y."/>
            <person name="Cheng Z."/>
            <person name="Gu M."/>
            <person name="Jiang J."/>
            <person name="Li J."/>
            <person name="Hong G."/>
            <person name="Xue Y."/>
            <person name="Han B."/>
        </authorList>
    </citation>
    <scope>NUCLEOTIDE SEQUENCE</scope>
</reference>
<evidence type="ECO:0000256" key="1">
    <source>
        <dbReference type="SAM" id="MobiDB-lite"/>
    </source>
</evidence>
<dbReference type="EMBL" id="CR855043">
    <property type="protein sequence ID" value="CAH66029.1"/>
    <property type="molecule type" value="Genomic_DNA"/>
</dbReference>
<sequence length="58" mass="6044">MAGAATTPTAATSTTPVQPPCPPSFLPPIQPLLPSWLLPARAWPPEKSSPPSSLLEKI</sequence>
<evidence type="ECO:0000313" key="2">
    <source>
        <dbReference type="EMBL" id="CAH66029.1"/>
    </source>
</evidence>
<name>Q01MI6_ORYSA</name>
<protein>
    <submittedName>
        <fullName evidence="2">H0515C11.5 protein</fullName>
    </submittedName>
</protein>
<reference evidence="2" key="2">
    <citation type="submission" date="2004-10" db="EMBL/GenBank/DDBJ databases">
        <title>Chromosome-wide comparison between domesticated rice subspecies indica and japonica.</title>
        <authorList>
            <person name="Han B."/>
        </authorList>
    </citation>
    <scope>NUCLEOTIDE SEQUENCE</scope>
</reference>
<organism evidence="2">
    <name type="scientific">Oryza sativa</name>
    <name type="common">Rice</name>
    <dbReference type="NCBI Taxonomy" id="4530"/>
    <lineage>
        <taxon>Eukaryota</taxon>
        <taxon>Viridiplantae</taxon>
        <taxon>Streptophyta</taxon>
        <taxon>Embryophyta</taxon>
        <taxon>Tracheophyta</taxon>
        <taxon>Spermatophyta</taxon>
        <taxon>Magnoliopsida</taxon>
        <taxon>Liliopsida</taxon>
        <taxon>Poales</taxon>
        <taxon>Poaceae</taxon>
        <taxon>BOP clade</taxon>
        <taxon>Oryzoideae</taxon>
        <taxon>Oryzeae</taxon>
        <taxon>Oryzinae</taxon>
        <taxon>Oryza</taxon>
    </lineage>
</organism>